<evidence type="ECO:0000313" key="1">
    <source>
        <dbReference type="EMBL" id="MBC8767769.1"/>
    </source>
</evidence>
<dbReference type="Pfam" id="PF02012">
    <property type="entry name" value="BNR"/>
    <property type="match status" value="1"/>
</dbReference>
<dbReference type="Gene3D" id="2.120.10.10">
    <property type="match status" value="2"/>
</dbReference>
<dbReference type="InterPro" id="IPR013320">
    <property type="entry name" value="ConA-like_dom_sf"/>
</dbReference>
<protein>
    <submittedName>
        <fullName evidence="1">Exo-alpha-sialidase</fullName>
    </submittedName>
</protein>
<accession>A0ABR7QKU8</accession>
<sequence>MKLFAILITFCISFLSLGQSKDWRMISNGEKIYEHGYCDQPYIVTTKDGTWVSTFTTSPGQEGSDIQYIVSTYSSDQGKTWSIPVEIEAASAGVEASWAMPLVTKFDRVYAFYTFNGDSVRNLPDGAEMRADTHGWYCYRYSDDKGKTWSKRYRLNMRKTASDRENDFAGEVQMFWGIGEPVSKGNDVWFSFTKLGKYFLEEGEGWVYHSDNILTEEDVSKINWQLLPEGDIGIKSPYLGSVQEEFNIQPMNIDNGLYCVYRTTLGQPAHAYSFDKGKTWSEPELMSYANGMPLRNPRACPRIWKCKNGKYLLWYHNNGETGSKHRNPAWVAGGIEKNGKIYWSQPEILIYGPDQSYETGRFSYPDLVDVDGKYWVSTTQKTTATIHEVPAEFFERLWSQFDEPKIASKRLIGSFENPSGNKNLKLASPLKINNEGFALDLWIEVDAFKEATILEGKDSEMKNMELRLTDSGTLEFIITNEGEAMKLTSDINRLKKGENQHVAILFDAQAKICYMLIDGSICDGGGQEIFGYSRFNEGLLGKRIQNLSVKKFPGKIEVLRLYGQQMFTSQFVNNFNSEKSK</sequence>
<organism evidence="1 2">
    <name type="scientific">Arenibacter arenosicollis</name>
    <dbReference type="NCBI Taxonomy" id="2762274"/>
    <lineage>
        <taxon>Bacteria</taxon>
        <taxon>Pseudomonadati</taxon>
        <taxon>Bacteroidota</taxon>
        <taxon>Flavobacteriia</taxon>
        <taxon>Flavobacteriales</taxon>
        <taxon>Flavobacteriaceae</taxon>
        <taxon>Arenibacter</taxon>
    </lineage>
</organism>
<dbReference type="EMBL" id="JACLHY010000005">
    <property type="protein sequence ID" value="MBC8767769.1"/>
    <property type="molecule type" value="Genomic_DNA"/>
</dbReference>
<dbReference type="CDD" id="cd15482">
    <property type="entry name" value="Sialidase_non-viral"/>
    <property type="match status" value="1"/>
</dbReference>
<name>A0ABR7QKU8_9FLAO</name>
<gene>
    <name evidence="1" type="ORF">H4O18_07175</name>
</gene>
<dbReference type="RefSeq" id="WP_187582893.1">
    <property type="nucleotide sequence ID" value="NZ_JACLHY010000005.1"/>
</dbReference>
<proteinExistence type="predicted"/>
<dbReference type="Pfam" id="PF13385">
    <property type="entry name" value="Laminin_G_3"/>
    <property type="match status" value="1"/>
</dbReference>
<evidence type="ECO:0000313" key="2">
    <source>
        <dbReference type="Proteomes" id="UP000618952"/>
    </source>
</evidence>
<reference evidence="1 2" key="1">
    <citation type="submission" date="2020-08" db="EMBL/GenBank/DDBJ databases">
        <title>Arenibacter gaetbuli sp. nov., isolated from a sand dune.</title>
        <authorList>
            <person name="Park S."/>
            <person name="Yoon J.-H."/>
        </authorList>
    </citation>
    <scope>NUCLEOTIDE SEQUENCE [LARGE SCALE GENOMIC DNA]</scope>
    <source>
        <strain evidence="1 2">BSSL-BM3</strain>
    </source>
</reference>
<keyword evidence="2" id="KW-1185">Reference proteome</keyword>
<dbReference type="Gene3D" id="2.60.120.200">
    <property type="match status" value="1"/>
</dbReference>
<dbReference type="SUPFAM" id="SSF49899">
    <property type="entry name" value="Concanavalin A-like lectins/glucanases"/>
    <property type="match status" value="1"/>
</dbReference>
<dbReference type="InterPro" id="IPR002860">
    <property type="entry name" value="BNR_rpt"/>
</dbReference>
<dbReference type="InterPro" id="IPR036278">
    <property type="entry name" value="Sialidase_sf"/>
</dbReference>
<dbReference type="SUPFAM" id="SSF50939">
    <property type="entry name" value="Sialidases"/>
    <property type="match status" value="1"/>
</dbReference>
<comment type="caution">
    <text evidence="1">The sequence shown here is derived from an EMBL/GenBank/DDBJ whole genome shotgun (WGS) entry which is preliminary data.</text>
</comment>
<dbReference type="Proteomes" id="UP000618952">
    <property type="component" value="Unassembled WGS sequence"/>
</dbReference>